<gene>
    <name evidence="1" type="ORF">ABVC42_14125</name>
</gene>
<sequence length="1192" mass="136965">MNFKSYIFSSAKRNKTLHVTPNQMLLLKMIGSLGFVTSKQLDMLWSVIQQYPTTFSHTILSKWTVYDGLLNFVPISASLNINRSKRATTAVSHNCYVLSSSCSKWLNEINVLPLSWDNTAINSHNEQAVETIVQSLYTARFSSSLLNSILPFYTFRDGQYSYCSQAINGCSKKGVIKSAKEKGVTGAKHTVTLTLVPKKKVKPISSDATKVLSTINECLSSKTYRDLSDLLPYLTHVVDILHTDGSNLTPLIQYFDHQININNKPLYVHVGDGLSSKTSSKLNQSHPSKEHYSSPNTDFTLLSSNNLIHFIYYSPFLHNALHPFLAHNSFNTLLPLFRLFRDAPLKKVLRNFQVQEVDFFGRYLGHTNIKLQAIKKSRNAKASEVTDAIVNLPQLNLYSLSGTDKGDTKEMLGTLLVQNKDTLGSFWGDTKERLFTSQKHLDTRLGSSSNTFSLSAIPNLNPHNWTLRGLFWETLGKAEGEAFKLKDRLNTVLFKNNNFSPLRGMLQGDSRNMNFMLLQNYKIPLQRNNFYRNTKSASHPKSKIRSTSYVAMPAKPHRYKNKMVKVDSKKFSKLSKETNYSDNLLTQQDQLLGLLNDDDDFSSTKKAAPHNKKETAYKDTHIKSSKSKILSYYYPNRDYLVQVFSAINIPYKLSDFSQLTLEQQVLLINIAEDNLHIYKYFVNHHQIADHISHNHLSLPLKTKFTRSQDKIDRDVDLISNPYLDLYNYDFRSFNQQFGFKNFAESKDLPFVADMMISFYRKHRRHEVFLELDNRTEANNTQIQKIMNYIWYALENPDKDIDMVIAITDGSLKSKRVPKYTNLGRKLGNLATQFIKTYLNTSTSNKTYLATLYRQATNLHIYLSGVSEAHLDIAKILLGSNDIVDKLITIDELTRNLSRNSRWSVKYIPSDGIKELQSKPDLLFSTGNDSVSKISNPNGKDIFRYLSPKINDSTLGMLKFTDKLTGNKQYQQIINANEHDLDTVIAMYNLIFSHKDFSKQISQVPISVYQHCLEVNTAISLPSYAKKFKYDFTYSPVLPYLIQPRYNDDLPNHKLIRWILVQYSKEIRNYYKFGAINKAALKKNPDYGKKHITHLFKDGHPRAYEDLHELANNLQPEAFIDQLRLDEVPLGLLKTLVTRWPDEAFYVPRFMPLPFVKTPKDSLFFNIKDKYQFKEFIHGLNSTLPDKRTSNIL</sequence>
<evidence type="ECO:0000313" key="2">
    <source>
        <dbReference type="Proteomes" id="UP001434419"/>
    </source>
</evidence>
<reference evidence="1" key="1">
    <citation type="submission" date="2024-06" db="EMBL/GenBank/DDBJ databases">
        <title>Vaginal Lactobacillus fatty acid response mechanisms reveal a metabolite-targeted strategy for bacterial vaginosis treatment.</title>
        <authorList>
            <person name="Zhu M."/>
            <person name="Blainey P.C."/>
            <person name="Bloom S.M."/>
            <person name="Kwon D.S."/>
        </authorList>
    </citation>
    <scope>NUCLEOTIDE SEQUENCE</scope>
    <source>
        <strain evidence="1">194_F1_1</strain>
    </source>
</reference>
<name>A0ABV2BCL2_9LACO</name>
<dbReference type="Proteomes" id="UP001434419">
    <property type="component" value="Unassembled WGS sequence"/>
</dbReference>
<dbReference type="EMBL" id="JBETVU010000013">
    <property type="protein sequence ID" value="MES5150969.1"/>
    <property type="molecule type" value="Genomic_DNA"/>
</dbReference>
<accession>A0ABV2BCL2</accession>
<dbReference type="RefSeq" id="WP_133476384.1">
    <property type="nucleotide sequence ID" value="NZ_JBETVU010000013.1"/>
</dbReference>
<protein>
    <recommendedName>
        <fullName evidence="3">VWFA domain-containing protein</fullName>
    </recommendedName>
</protein>
<proteinExistence type="predicted"/>
<evidence type="ECO:0000313" key="1">
    <source>
        <dbReference type="EMBL" id="MES5150969.1"/>
    </source>
</evidence>
<comment type="caution">
    <text evidence="1">The sequence shown here is derived from an EMBL/GenBank/DDBJ whole genome shotgun (WGS) entry which is preliminary data.</text>
</comment>
<organism evidence="1 2">
    <name type="scientific">Lactobacillus crispatus</name>
    <dbReference type="NCBI Taxonomy" id="47770"/>
    <lineage>
        <taxon>Bacteria</taxon>
        <taxon>Bacillati</taxon>
        <taxon>Bacillota</taxon>
        <taxon>Bacilli</taxon>
        <taxon>Lactobacillales</taxon>
        <taxon>Lactobacillaceae</taxon>
        <taxon>Lactobacillus</taxon>
    </lineage>
</organism>
<keyword evidence="2" id="KW-1185">Reference proteome</keyword>
<evidence type="ECO:0008006" key="3">
    <source>
        <dbReference type="Google" id="ProtNLM"/>
    </source>
</evidence>